<feature type="binding site" evidence="6">
    <location>
        <position position="180"/>
    </location>
    <ligand>
        <name>substrate</name>
    </ligand>
</feature>
<dbReference type="HAMAP" id="MF_00966">
    <property type="entry name" value="G6PD"/>
    <property type="match status" value="1"/>
</dbReference>
<feature type="domain" description="Glucose-6-phosphate dehydrogenase C-terminal" evidence="8">
    <location>
        <begin position="194"/>
        <end position="482"/>
    </location>
</feature>
<dbReference type="EMBL" id="CP091430">
    <property type="protein sequence ID" value="UVI29033.1"/>
    <property type="molecule type" value="Genomic_DNA"/>
</dbReference>
<feature type="binding site" evidence="6">
    <location>
        <position position="184"/>
    </location>
    <ligand>
        <name>substrate</name>
    </ligand>
</feature>
<evidence type="ECO:0000313" key="10">
    <source>
        <dbReference type="Proteomes" id="UP001057877"/>
    </source>
</evidence>
<dbReference type="PANTHER" id="PTHR23429:SF0">
    <property type="entry name" value="GLUCOSE-6-PHOSPHATE 1-DEHYDROGENASE"/>
    <property type="match status" value="1"/>
</dbReference>
<comment type="pathway">
    <text evidence="1 6">Carbohydrate degradation; pentose phosphate pathway; D-ribulose 5-phosphate from D-glucose 6-phosphate (oxidative stage): step 1/3.</text>
</comment>
<comment type="function">
    <text evidence="6">Catalyzes the oxidation of glucose 6-phosphate to 6-phosphogluconolactone.</text>
</comment>
<dbReference type="InterPro" id="IPR022674">
    <property type="entry name" value="G6P_DH_NAD-bd"/>
</dbReference>
<dbReference type="Gene3D" id="3.30.360.10">
    <property type="entry name" value="Dihydrodipicolinate Reductase, domain 2"/>
    <property type="match status" value="1"/>
</dbReference>
<evidence type="ECO:0000313" key="9">
    <source>
        <dbReference type="EMBL" id="UVI29033.1"/>
    </source>
</evidence>
<dbReference type="RefSeq" id="WP_258385122.1">
    <property type="nucleotide sequence ID" value="NZ_CP091430.1"/>
</dbReference>
<dbReference type="InterPro" id="IPR001282">
    <property type="entry name" value="G6P_DH"/>
</dbReference>
<feature type="binding site" evidence="6">
    <location>
        <position position="347"/>
    </location>
    <ligand>
        <name>substrate</name>
    </ligand>
</feature>
<proteinExistence type="inferred from homology"/>
<keyword evidence="5 6" id="KW-0119">Carbohydrate metabolism</keyword>
<evidence type="ECO:0000256" key="5">
    <source>
        <dbReference type="ARBA" id="ARBA00023277"/>
    </source>
</evidence>
<dbReference type="InterPro" id="IPR036291">
    <property type="entry name" value="NAD(P)-bd_dom_sf"/>
</dbReference>
<feature type="domain" description="Glucose-6-phosphate dehydrogenase NAD-binding" evidence="7">
    <location>
        <begin position="7"/>
        <end position="189"/>
    </location>
</feature>
<dbReference type="PRINTS" id="PR00079">
    <property type="entry name" value="G6PDHDRGNASE"/>
</dbReference>
<evidence type="ECO:0000256" key="1">
    <source>
        <dbReference type="ARBA" id="ARBA00004937"/>
    </source>
</evidence>
<protein>
    <recommendedName>
        <fullName evidence="6">Glucose-6-phosphate 1-dehydrogenase</fullName>
        <shortName evidence="6">G6PD</shortName>
        <ecNumber evidence="6">1.1.1.49</ecNumber>
    </recommendedName>
</protein>
<dbReference type="PIRSF" id="PIRSF000110">
    <property type="entry name" value="G6PD"/>
    <property type="match status" value="1"/>
</dbReference>
<gene>
    <name evidence="6 9" type="primary">zwf</name>
    <name evidence="9" type="ORF">L1F29_26900</name>
</gene>
<evidence type="ECO:0000259" key="8">
    <source>
        <dbReference type="Pfam" id="PF02781"/>
    </source>
</evidence>
<keyword evidence="2 6" id="KW-0313">Glucose metabolism</keyword>
<comment type="catalytic activity">
    <reaction evidence="6">
        <text>D-glucose 6-phosphate + NADP(+) = 6-phospho-D-glucono-1,5-lactone + NADPH + H(+)</text>
        <dbReference type="Rhea" id="RHEA:15841"/>
        <dbReference type="ChEBI" id="CHEBI:15378"/>
        <dbReference type="ChEBI" id="CHEBI:57783"/>
        <dbReference type="ChEBI" id="CHEBI:57955"/>
        <dbReference type="ChEBI" id="CHEBI:58349"/>
        <dbReference type="ChEBI" id="CHEBI:61548"/>
        <dbReference type="EC" id="1.1.1.49"/>
    </reaction>
</comment>
<evidence type="ECO:0000256" key="3">
    <source>
        <dbReference type="ARBA" id="ARBA00022857"/>
    </source>
</evidence>
<accession>A0ABY5S6B9</accession>
<dbReference type="NCBIfam" id="TIGR00871">
    <property type="entry name" value="zwf"/>
    <property type="match status" value="1"/>
</dbReference>
<evidence type="ECO:0000259" key="7">
    <source>
        <dbReference type="Pfam" id="PF00479"/>
    </source>
</evidence>
<sequence>MDPTSFVLFGATGDLAKRKIYPALYNLFIDHKLPESFSIIGLGRRTLSDEEFHKHVEQSLITFSRRSANDPSRLNAFLQAFRYRTLDVNHVEDYRKLLELVQRREKELNIRENRMFYLSVAPEFFGVIASNINESGLGSTDGWKRLIIEKPFGRDLESARYLNEQLSSSFEEHEIYRIDHYLGKPMIQNLEILESSNPILKALWSNHYIANVQITASETVGVEERAGYYDHAGAIRDMFQNHMLQILMMFSMQLPKKCDAHEVRFKKRKVMESLRLLQKEDISHHIVRGQYTAGEIEGKHVPGYTQEPGVAEFSTNDTFIAARLWIDDFFWSDVPFYIRTGKRMKEKSTRIVVEFKEPLGGSSDQTKARNLLVIDINPNEGIFIQLNRKDPLQDGKLEPIRIHYSDSEKNAPEAYETLIFDAIRGDSTFFVHWDEVELSWKWVQPILDAFEEDRIPLQAYPAGSNGPAASDQLLEADGYTWWLDSEPTDHNKTIKGEEYEKQLH</sequence>
<feature type="binding site" evidence="6">
    <location>
        <position position="150"/>
    </location>
    <ligand>
        <name>NADP(+)</name>
        <dbReference type="ChEBI" id="CHEBI:58349"/>
    </ligand>
</feature>
<organism evidence="9 10">
    <name type="scientific">Paenibacillus spongiae</name>
    <dbReference type="NCBI Taxonomy" id="2909671"/>
    <lineage>
        <taxon>Bacteria</taxon>
        <taxon>Bacillati</taxon>
        <taxon>Bacillota</taxon>
        <taxon>Bacilli</taxon>
        <taxon>Bacillales</taxon>
        <taxon>Paenibacillaceae</taxon>
        <taxon>Paenibacillus</taxon>
    </lineage>
</organism>
<dbReference type="Gene3D" id="3.40.50.720">
    <property type="entry name" value="NAD(P)-binding Rossmann-like Domain"/>
    <property type="match status" value="1"/>
</dbReference>
<reference evidence="9" key="1">
    <citation type="submission" date="2022-01" db="EMBL/GenBank/DDBJ databases">
        <title>Paenibacillus spongiae sp. nov., isolated from marine sponge.</title>
        <authorList>
            <person name="Li Z."/>
            <person name="Zhang M."/>
        </authorList>
    </citation>
    <scope>NUCLEOTIDE SEQUENCE</scope>
    <source>
        <strain evidence="9">PHS-Z3</strain>
    </source>
</reference>
<feature type="binding site" evidence="6">
    <location>
        <begin position="10"/>
        <end position="17"/>
    </location>
    <ligand>
        <name>NADP(+)</name>
        <dbReference type="ChEBI" id="CHEBI:58349"/>
    </ligand>
</feature>
<dbReference type="SUPFAM" id="SSF55347">
    <property type="entry name" value="Glyceraldehyde-3-phosphate dehydrogenase-like, C-terminal domain"/>
    <property type="match status" value="1"/>
</dbReference>
<dbReference type="Proteomes" id="UP001057877">
    <property type="component" value="Chromosome"/>
</dbReference>
<feature type="binding site" evidence="6">
    <location>
        <position position="218"/>
    </location>
    <ligand>
        <name>substrate</name>
    </ligand>
</feature>
<evidence type="ECO:0000256" key="6">
    <source>
        <dbReference type="HAMAP-Rule" id="MF_00966"/>
    </source>
</evidence>
<feature type="binding site" evidence="6">
    <location>
        <position position="44"/>
    </location>
    <ligand>
        <name>NADP(+)</name>
        <dbReference type="ChEBI" id="CHEBI:58349"/>
    </ligand>
</feature>
<dbReference type="Pfam" id="PF00479">
    <property type="entry name" value="G6PD_N"/>
    <property type="match status" value="1"/>
</dbReference>
<feature type="binding site" evidence="6">
    <location>
        <position position="237"/>
    </location>
    <ligand>
        <name>substrate</name>
    </ligand>
</feature>
<keyword evidence="3 6" id="KW-0521">NADP</keyword>
<feature type="binding site" evidence="6">
    <location>
        <position position="342"/>
    </location>
    <ligand>
        <name>substrate</name>
    </ligand>
</feature>
<name>A0ABY5S6B9_9BACL</name>
<dbReference type="PANTHER" id="PTHR23429">
    <property type="entry name" value="GLUCOSE-6-PHOSPHATE 1-DEHYDROGENASE G6PD"/>
    <property type="match status" value="1"/>
</dbReference>
<feature type="active site" description="Proton acceptor" evidence="6">
    <location>
        <position position="242"/>
    </location>
</feature>
<keyword evidence="4 6" id="KW-0560">Oxidoreductase</keyword>
<keyword evidence="10" id="KW-1185">Reference proteome</keyword>
<dbReference type="SUPFAM" id="SSF51735">
    <property type="entry name" value="NAD(P)-binding Rossmann-fold domains"/>
    <property type="match status" value="1"/>
</dbReference>
<evidence type="ECO:0000256" key="2">
    <source>
        <dbReference type="ARBA" id="ARBA00022526"/>
    </source>
</evidence>
<comment type="similarity">
    <text evidence="6">Belongs to the glucose-6-phosphate dehydrogenase family.</text>
</comment>
<feature type="binding site" evidence="6">
    <location>
        <begin position="87"/>
        <end position="88"/>
    </location>
    <ligand>
        <name>NADP(+)</name>
        <dbReference type="ChEBI" id="CHEBI:58349"/>
    </ligand>
</feature>
<evidence type="ECO:0000256" key="4">
    <source>
        <dbReference type="ARBA" id="ARBA00023002"/>
    </source>
</evidence>
<dbReference type="EC" id="1.1.1.49" evidence="6"/>
<dbReference type="InterPro" id="IPR022675">
    <property type="entry name" value="G6P_DH_C"/>
</dbReference>
<dbReference type="Pfam" id="PF02781">
    <property type="entry name" value="G6PD_C"/>
    <property type="match status" value="1"/>
</dbReference>